<evidence type="ECO:0000313" key="3">
    <source>
        <dbReference type="EMBL" id="SHL72698.1"/>
    </source>
</evidence>
<dbReference type="Proteomes" id="UP000184206">
    <property type="component" value="Unassembled WGS sequence"/>
</dbReference>
<dbReference type="GO" id="GO:0016810">
    <property type="term" value="F:hydrolase activity, acting on carbon-nitrogen (but not peptide) bonds"/>
    <property type="evidence" value="ECO:0007669"/>
    <property type="project" value="InterPro"/>
</dbReference>
<dbReference type="InterPro" id="IPR032466">
    <property type="entry name" value="Metal_Hydrolase"/>
</dbReference>
<proteinExistence type="predicted"/>
<keyword evidence="1" id="KW-0378">Hydrolase</keyword>
<evidence type="ECO:0000256" key="1">
    <source>
        <dbReference type="ARBA" id="ARBA00022801"/>
    </source>
</evidence>
<dbReference type="AlphaFoldDB" id="A0A1M7CZR4"/>
<protein>
    <submittedName>
        <fullName evidence="3">5-methylthioadenosine/S-adenosylhomocysteine deaminase</fullName>
    </submittedName>
</protein>
<accession>A0A1M7CZR4</accession>
<dbReference type="STRING" id="1123231.SAMN02745189_00940"/>
<dbReference type="InterPro" id="IPR006680">
    <property type="entry name" value="Amidohydro-rel"/>
</dbReference>
<evidence type="ECO:0000259" key="2">
    <source>
        <dbReference type="Pfam" id="PF01979"/>
    </source>
</evidence>
<dbReference type="PANTHER" id="PTHR43794">
    <property type="entry name" value="AMINOHYDROLASE SSNA-RELATED"/>
    <property type="match status" value="1"/>
</dbReference>
<evidence type="ECO:0000313" key="4">
    <source>
        <dbReference type="Proteomes" id="UP000184206"/>
    </source>
</evidence>
<dbReference type="PANTHER" id="PTHR43794:SF11">
    <property type="entry name" value="AMIDOHYDROLASE-RELATED DOMAIN-CONTAINING PROTEIN"/>
    <property type="match status" value="1"/>
</dbReference>
<dbReference type="EMBL" id="FRCF01000002">
    <property type="protein sequence ID" value="SHL72698.1"/>
    <property type="molecule type" value="Genomic_DNA"/>
</dbReference>
<dbReference type="Pfam" id="PF01979">
    <property type="entry name" value="Amidohydro_1"/>
    <property type="match status" value="1"/>
</dbReference>
<sequence length="475" mass="52321">MKVDIIIHGGHMLTMEGKGVGYIEDGAVAIRHNRIEAVGTSKEIMENHTAERYIDAAGKLIMPGLIDAHIHTGLSIFRGVAQDMSDWMQKGLWPFQKHLRPEEAVKGSMVNIIEGIRAGTTTFCDYDGRMDLIVDNYKQIGARARVAEMVNEIPANLGDLPVGELYPFNPSIGEEKLNRNLTLYDNHHNVEDGRISVILGPHGPDMMSLELLGEIKDHAERLDTQMHMHVAQGDREIDQMVKRYGKRSIEFLDEHGFLDERLIAVHLTEATQAETERVARSGAGMVYCAGSIGIIDGLVPPVQQFLDAGGSACLGSDQAPGNNSNNMFNEMKFAAILNKVKYEDSRVFNATQSLRMATIEAAKVMGLGDETGSLKPGKKADIILIDLTAPTFFPVLTKPIRNIVPNLVYSARGDEVETVIIDGKVVMEDRKILTIDEQLKISEAQSAAEDIAARAEPDILKADSDILKMVREDLL</sequence>
<dbReference type="InterPro" id="IPR050287">
    <property type="entry name" value="MTA/SAH_deaminase"/>
</dbReference>
<organism evidence="3 4">
    <name type="scientific">Lacicoccus alkaliphilus DSM 16010</name>
    <dbReference type="NCBI Taxonomy" id="1123231"/>
    <lineage>
        <taxon>Bacteria</taxon>
        <taxon>Bacillati</taxon>
        <taxon>Bacillota</taxon>
        <taxon>Bacilli</taxon>
        <taxon>Bacillales</taxon>
        <taxon>Salinicoccaceae</taxon>
        <taxon>Lacicoccus</taxon>
    </lineage>
</organism>
<dbReference type="Gene3D" id="2.30.40.10">
    <property type="entry name" value="Urease, subunit C, domain 1"/>
    <property type="match status" value="1"/>
</dbReference>
<dbReference type="RefSeq" id="WP_072708784.1">
    <property type="nucleotide sequence ID" value="NZ_FRCF01000002.1"/>
</dbReference>
<dbReference type="Gene3D" id="3.20.20.140">
    <property type="entry name" value="Metal-dependent hydrolases"/>
    <property type="match status" value="1"/>
</dbReference>
<dbReference type="InterPro" id="IPR011059">
    <property type="entry name" value="Metal-dep_hydrolase_composite"/>
</dbReference>
<name>A0A1M7CZR4_9BACL</name>
<feature type="domain" description="Amidohydrolase-related" evidence="2">
    <location>
        <begin position="61"/>
        <end position="426"/>
    </location>
</feature>
<dbReference type="SUPFAM" id="SSF51556">
    <property type="entry name" value="Metallo-dependent hydrolases"/>
    <property type="match status" value="1"/>
</dbReference>
<gene>
    <name evidence="3" type="ORF">SAMN02745189_00940</name>
</gene>
<keyword evidence="4" id="KW-1185">Reference proteome</keyword>
<reference evidence="3 4" key="1">
    <citation type="submission" date="2016-11" db="EMBL/GenBank/DDBJ databases">
        <authorList>
            <person name="Jaros S."/>
            <person name="Januszkiewicz K."/>
            <person name="Wedrychowicz H."/>
        </authorList>
    </citation>
    <scope>NUCLEOTIDE SEQUENCE [LARGE SCALE GENOMIC DNA]</scope>
    <source>
        <strain evidence="3 4">DSM 16010</strain>
    </source>
</reference>
<dbReference type="OrthoDB" id="9775607at2"/>
<dbReference type="CDD" id="cd01298">
    <property type="entry name" value="ATZ_TRZ_like"/>
    <property type="match status" value="1"/>
</dbReference>
<dbReference type="SUPFAM" id="SSF51338">
    <property type="entry name" value="Composite domain of metallo-dependent hydrolases"/>
    <property type="match status" value="1"/>
</dbReference>